<dbReference type="Gene3D" id="3.40.50.1580">
    <property type="entry name" value="Nucleoside phosphorylase domain"/>
    <property type="match status" value="1"/>
</dbReference>
<dbReference type="KEGG" id="phs:C2L64_47185"/>
<dbReference type="SUPFAM" id="SSF53167">
    <property type="entry name" value="Purine and uridine phosphorylases"/>
    <property type="match status" value="1"/>
</dbReference>
<dbReference type="EMBL" id="CP026108">
    <property type="protein sequence ID" value="AUT75867.1"/>
    <property type="molecule type" value="Genomic_DNA"/>
</dbReference>
<name>A0AAN1JKU8_9BURK</name>
<sequence>MNSSFDVDDVILNFDPASPHARFQATTMAEPSEALPRPIPWPEGTAPTPAPLHASPDEADDLTRFHGYDAVVVTWTAAEATALATLFTPEFPTSAWYEYRHDVESYIPLVTGVKAPFNSNGAEMARYRHSLGLYFPCKIGDARVLLFKSGLHLDYDGPATPVRRLMEEIAQAIKPRLFITTGTAGAIGSDVRLGDVVIAAKARFDCRSQFSREQWANSSYQAAVLPEGALAAITPALTSVNAAPIVGARSSPQVFATSFTTVVTTDFFAFDDSTNHYELNGLGLACEMGDAMVAYALQSMPDIRWYSIRNASDPQIPNPTNQIEQAKHVAASIYMKYGALTTAASAIATWAVIHAGANR</sequence>
<reference evidence="3 4" key="1">
    <citation type="submission" date="2018-01" db="EMBL/GenBank/DDBJ databases">
        <title>Species boundaries and ecological features among Paraburkholderia terrae DSMZ17804T, P. hospita DSMZ17164T and P. caribensis DSMZ13236T.</title>
        <authorList>
            <person name="Pratama A.A."/>
        </authorList>
    </citation>
    <scope>NUCLEOTIDE SEQUENCE [LARGE SCALE GENOMIC DNA]</scope>
    <source>
        <strain evidence="3 4">DSM 17164</strain>
    </source>
</reference>
<feature type="region of interest" description="Disordered" evidence="1">
    <location>
        <begin position="27"/>
        <end position="58"/>
    </location>
</feature>
<gene>
    <name evidence="3" type="ORF">C2L64_47185</name>
</gene>
<dbReference type="GeneID" id="55535860"/>
<dbReference type="InterPro" id="IPR000845">
    <property type="entry name" value="Nucleoside_phosphorylase_d"/>
</dbReference>
<dbReference type="GO" id="GO:0009116">
    <property type="term" value="P:nucleoside metabolic process"/>
    <property type="evidence" value="ECO:0007669"/>
    <property type="project" value="InterPro"/>
</dbReference>
<dbReference type="Proteomes" id="UP000236649">
    <property type="component" value="Chromosome 4"/>
</dbReference>
<evidence type="ECO:0000313" key="3">
    <source>
        <dbReference type="EMBL" id="AUT75867.1"/>
    </source>
</evidence>
<dbReference type="RefSeq" id="WP_103154153.1">
    <property type="nucleotide sequence ID" value="NZ_CP026108.1"/>
</dbReference>
<evidence type="ECO:0000259" key="2">
    <source>
        <dbReference type="Pfam" id="PF01048"/>
    </source>
</evidence>
<proteinExistence type="predicted"/>
<organism evidence="3 4">
    <name type="scientific">Paraburkholderia hospita</name>
    <dbReference type="NCBI Taxonomy" id="169430"/>
    <lineage>
        <taxon>Bacteria</taxon>
        <taxon>Pseudomonadati</taxon>
        <taxon>Pseudomonadota</taxon>
        <taxon>Betaproteobacteria</taxon>
        <taxon>Burkholderiales</taxon>
        <taxon>Burkholderiaceae</taxon>
        <taxon>Paraburkholderia</taxon>
    </lineage>
</organism>
<dbReference type="Pfam" id="PF01048">
    <property type="entry name" value="PNP_UDP_1"/>
    <property type="match status" value="1"/>
</dbReference>
<dbReference type="GO" id="GO:0003824">
    <property type="term" value="F:catalytic activity"/>
    <property type="evidence" value="ECO:0007669"/>
    <property type="project" value="InterPro"/>
</dbReference>
<evidence type="ECO:0000313" key="4">
    <source>
        <dbReference type="Proteomes" id="UP000236649"/>
    </source>
</evidence>
<protein>
    <recommendedName>
        <fullName evidence="2">Nucleoside phosphorylase domain-containing protein</fullName>
    </recommendedName>
</protein>
<evidence type="ECO:0000256" key="1">
    <source>
        <dbReference type="SAM" id="MobiDB-lite"/>
    </source>
</evidence>
<accession>A0AAN1JKU8</accession>
<dbReference type="InterPro" id="IPR035994">
    <property type="entry name" value="Nucleoside_phosphorylase_sf"/>
</dbReference>
<feature type="domain" description="Nucleoside phosphorylase" evidence="2">
    <location>
        <begin position="130"/>
        <end position="315"/>
    </location>
</feature>
<dbReference type="AlphaFoldDB" id="A0AAN1JKU8"/>